<name>A0A1X0S9I8_RHIZD</name>
<dbReference type="EMBL" id="KV921286">
    <property type="protein sequence ID" value="ORE20967.1"/>
    <property type="molecule type" value="Genomic_DNA"/>
</dbReference>
<accession>A0A1X0S9I8</accession>
<dbReference type="AlphaFoldDB" id="A0A1X0S9I8"/>
<protein>
    <submittedName>
        <fullName evidence="1">Uncharacterized protein</fullName>
    </submittedName>
</protein>
<proteinExistence type="predicted"/>
<gene>
    <name evidence="1" type="ORF">BCV71DRAFT_232747</name>
</gene>
<reference evidence="1 2" key="1">
    <citation type="journal article" date="2016" name="Proc. Natl. Acad. Sci. U.S.A.">
        <title>Lipid metabolic changes in an early divergent fungus govern the establishment of a mutualistic symbiosis with endobacteria.</title>
        <authorList>
            <person name="Lastovetsky O.A."/>
            <person name="Gaspar M.L."/>
            <person name="Mondo S.J."/>
            <person name="LaButti K.M."/>
            <person name="Sandor L."/>
            <person name="Grigoriev I.V."/>
            <person name="Henry S.A."/>
            <person name="Pawlowska T.E."/>
        </authorList>
    </citation>
    <scope>NUCLEOTIDE SEQUENCE [LARGE SCALE GENOMIC DNA]</scope>
    <source>
        <strain evidence="1 2">ATCC 11559</strain>
    </source>
</reference>
<sequence length="171" mass="19547">MSSTDYRKRTSSLFRMGPLLSCEHRIVNRIYRVAFQSRLSPWDNRKQYGLDFGKQDLMDRSGCGVQMRGSIQRDLLPDVKADQGLRRETDKGKKIVLSKPYFGKVINEIDYDDVTVAVEAFITFGDRKCLYGLRYSLARLVNLAKIPIRHKVADSADLPSIDYCTSTDVVD</sequence>
<dbReference type="Proteomes" id="UP000242381">
    <property type="component" value="Unassembled WGS sequence"/>
</dbReference>
<organism evidence="1 2">
    <name type="scientific">Rhizopus microsporus</name>
    <dbReference type="NCBI Taxonomy" id="58291"/>
    <lineage>
        <taxon>Eukaryota</taxon>
        <taxon>Fungi</taxon>
        <taxon>Fungi incertae sedis</taxon>
        <taxon>Mucoromycota</taxon>
        <taxon>Mucoromycotina</taxon>
        <taxon>Mucoromycetes</taxon>
        <taxon>Mucorales</taxon>
        <taxon>Mucorineae</taxon>
        <taxon>Rhizopodaceae</taxon>
        <taxon>Rhizopus</taxon>
    </lineage>
</organism>
<evidence type="ECO:0000313" key="1">
    <source>
        <dbReference type="EMBL" id="ORE20967.1"/>
    </source>
</evidence>
<evidence type="ECO:0000313" key="2">
    <source>
        <dbReference type="Proteomes" id="UP000242381"/>
    </source>
</evidence>